<accession>A0A5C3LVD2</accession>
<dbReference type="OrthoDB" id="5338195at2759"/>
<feature type="region of interest" description="Disordered" evidence="1">
    <location>
        <begin position="116"/>
        <end position="147"/>
    </location>
</feature>
<organism evidence="2 3">
    <name type="scientific">Crucibulum laeve</name>
    <dbReference type="NCBI Taxonomy" id="68775"/>
    <lineage>
        <taxon>Eukaryota</taxon>
        <taxon>Fungi</taxon>
        <taxon>Dikarya</taxon>
        <taxon>Basidiomycota</taxon>
        <taxon>Agaricomycotina</taxon>
        <taxon>Agaricomycetes</taxon>
        <taxon>Agaricomycetidae</taxon>
        <taxon>Agaricales</taxon>
        <taxon>Agaricineae</taxon>
        <taxon>Nidulariaceae</taxon>
        <taxon>Crucibulum</taxon>
    </lineage>
</organism>
<dbReference type="EMBL" id="ML213611">
    <property type="protein sequence ID" value="TFK36940.1"/>
    <property type="molecule type" value="Genomic_DNA"/>
</dbReference>
<feature type="compositionally biased region" description="Polar residues" evidence="1">
    <location>
        <begin position="417"/>
        <end position="431"/>
    </location>
</feature>
<dbReference type="Proteomes" id="UP000308652">
    <property type="component" value="Unassembled WGS sequence"/>
</dbReference>
<dbReference type="AlphaFoldDB" id="A0A5C3LVD2"/>
<reference evidence="2 3" key="1">
    <citation type="journal article" date="2019" name="Nat. Ecol. Evol.">
        <title>Megaphylogeny resolves global patterns of mushroom evolution.</title>
        <authorList>
            <person name="Varga T."/>
            <person name="Krizsan K."/>
            <person name="Foldi C."/>
            <person name="Dima B."/>
            <person name="Sanchez-Garcia M."/>
            <person name="Sanchez-Ramirez S."/>
            <person name="Szollosi G.J."/>
            <person name="Szarkandi J.G."/>
            <person name="Papp V."/>
            <person name="Albert L."/>
            <person name="Andreopoulos W."/>
            <person name="Angelini C."/>
            <person name="Antonin V."/>
            <person name="Barry K.W."/>
            <person name="Bougher N.L."/>
            <person name="Buchanan P."/>
            <person name="Buyck B."/>
            <person name="Bense V."/>
            <person name="Catcheside P."/>
            <person name="Chovatia M."/>
            <person name="Cooper J."/>
            <person name="Damon W."/>
            <person name="Desjardin D."/>
            <person name="Finy P."/>
            <person name="Geml J."/>
            <person name="Haridas S."/>
            <person name="Hughes K."/>
            <person name="Justo A."/>
            <person name="Karasinski D."/>
            <person name="Kautmanova I."/>
            <person name="Kiss B."/>
            <person name="Kocsube S."/>
            <person name="Kotiranta H."/>
            <person name="LaButti K.M."/>
            <person name="Lechner B.E."/>
            <person name="Liimatainen K."/>
            <person name="Lipzen A."/>
            <person name="Lukacs Z."/>
            <person name="Mihaltcheva S."/>
            <person name="Morgado L.N."/>
            <person name="Niskanen T."/>
            <person name="Noordeloos M.E."/>
            <person name="Ohm R.A."/>
            <person name="Ortiz-Santana B."/>
            <person name="Ovrebo C."/>
            <person name="Racz N."/>
            <person name="Riley R."/>
            <person name="Savchenko A."/>
            <person name="Shiryaev A."/>
            <person name="Soop K."/>
            <person name="Spirin V."/>
            <person name="Szebenyi C."/>
            <person name="Tomsovsky M."/>
            <person name="Tulloss R.E."/>
            <person name="Uehling J."/>
            <person name="Grigoriev I.V."/>
            <person name="Vagvolgyi C."/>
            <person name="Papp T."/>
            <person name="Martin F.M."/>
            <person name="Miettinen O."/>
            <person name="Hibbett D.S."/>
            <person name="Nagy L.G."/>
        </authorList>
    </citation>
    <scope>NUCLEOTIDE SEQUENCE [LARGE SCALE GENOMIC DNA]</scope>
    <source>
        <strain evidence="2 3">CBS 166.37</strain>
    </source>
</reference>
<keyword evidence="3" id="KW-1185">Reference proteome</keyword>
<feature type="region of interest" description="Disordered" evidence="1">
    <location>
        <begin position="397"/>
        <end position="450"/>
    </location>
</feature>
<sequence>MNRSDDVQVFSADLPVGVRPGWEVEEENDDEKLKTIPESSVIAYSLKQSRERWLHHVFPRFSRSRGGKATDVPTPPPHTIQMRGKCDLEIGPHVFPDTIFYEVHYLSSPNIPSSHNYQPTASKHVPTSTSYPSTSSTPTQSTPLASSLTSMSTITPALINQVNSAASSNPTLAKLLQLAAAGDATPDQLKTLGLLIQTLASAESSSTMPFGATSSSNTFGTYQQMPLVPPVKEFDVVLEFRETPLERRLFPHSPSMYESTPFEGAENSTYDILLSVAIPFEKLPRSAADNNASTTPISPPQSVTFGLKKSPATLLDTISRWIGGEEKMDVNRKVLQELGSLNRQFLAYQLPIGHLQLQLHSVNSSLKPLYVLYSYLGVLQMVHSHASMKYLKQAPIVNSRTQRQRRTTAQRKPVPEVTTQVKHTASTTTSAEPALPASKRRRTGTSKTPTVPIHCISCKQTDVPLILGGRFCRPCVDSGKADASMAPPLLSIANNTSTSPSSIFPQATP</sequence>
<evidence type="ECO:0000256" key="1">
    <source>
        <dbReference type="SAM" id="MobiDB-lite"/>
    </source>
</evidence>
<evidence type="ECO:0000313" key="2">
    <source>
        <dbReference type="EMBL" id="TFK36940.1"/>
    </source>
</evidence>
<name>A0A5C3LVD2_9AGAR</name>
<proteinExistence type="predicted"/>
<protein>
    <submittedName>
        <fullName evidence="2">Uncharacterized protein</fullName>
    </submittedName>
</protein>
<evidence type="ECO:0000313" key="3">
    <source>
        <dbReference type="Proteomes" id="UP000308652"/>
    </source>
</evidence>
<feature type="compositionally biased region" description="Low complexity" evidence="1">
    <location>
        <begin position="126"/>
        <end position="147"/>
    </location>
</feature>
<gene>
    <name evidence="2" type="ORF">BDQ12DRAFT_686125</name>
</gene>